<sequence length="310" mass="33863">MDHLTTFESFLGVLKHGSFAAWAREKGISQPAVSQQIAALEAHYGKTLINRSRGGASATRAGEILAHHARSVLGQHKMLSDELTALENETAGEFRLSVSQFMAQSEVGHDIQSLCSEHPELDLILRVEDRVVDVVGEGYDMALRIGAPGNTSGVMRKIAEIESHLVAAPSFLDKYGRPECPEGLKPLPFIRYREVHGQNIVPLKRGDEVLNVSMREGMVVDSPPLYQSAALRGFGVARMPANACNEAVAAGQLERLLPAYSLPPKPVFVVYPHRDALNATGRLLIETICRSLEQVDHVTLMPDFRPSKAA</sequence>
<dbReference type="InterPro" id="IPR005119">
    <property type="entry name" value="LysR_subst-bd"/>
</dbReference>
<evidence type="ECO:0000259" key="5">
    <source>
        <dbReference type="PROSITE" id="PS50931"/>
    </source>
</evidence>
<dbReference type="Pfam" id="PF00126">
    <property type="entry name" value="HTH_1"/>
    <property type="match status" value="1"/>
</dbReference>
<dbReference type="InterPro" id="IPR058163">
    <property type="entry name" value="LysR-type_TF_proteobact-type"/>
</dbReference>
<accession>A0A037ZM08</accession>
<evidence type="ECO:0000256" key="3">
    <source>
        <dbReference type="ARBA" id="ARBA00023125"/>
    </source>
</evidence>
<dbReference type="Pfam" id="PF03466">
    <property type="entry name" value="LysR_substrate"/>
    <property type="match status" value="1"/>
</dbReference>
<dbReference type="InterPro" id="IPR036390">
    <property type="entry name" value="WH_DNA-bd_sf"/>
</dbReference>
<dbReference type="Gene3D" id="3.40.190.290">
    <property type="match status" value="1"/>
</dbReference>
<comment type="similarity">
    <text evidence="1">Belongs to the LysR transcriptional regulatory family.</text>
</comment>
<dbReference type="InterPro" id="IPR036388">
    <property type="entry name" value="WH-like_DNA-bd_sf"/>
</dbReference>
<dbReference type="STRING" id="1454373.ACMU_08770"/>
<dbReference type="Gene3D" id="1.10.10.10">
    <property type="entry name" value="Winged helix-like DNA-binding domain superfamily/Winged helix DNA-binding domain"/>
    <property type="match status" value="1"/>
</dbReference>
<dbReference type="GO" id="GO:0003700">
    <property type="term" value="F:DNA-binding transcription factor activity"/>
    <property type="evidence" value="ECO:0007669"/>
    <property type="project" value="InterPro"/>
</dbReference>
<evidence type="ECO:0000313" key="6">
    <source>
        <dbReference type="EMBL" id="KAJ55856.1"/>
    </source>
</evidence>
<dbReference type="PANTHER" id="PTHR30537">
    <property type="entry name" value="HTH-TYPE TRANSCRIPTIONAL REGULATOR"/>
    <property type="match status" value="1"/>
</dbReference>
<dbReference type="OrthoDB" id="9813056at2"/>
<dbReference type="SUPFAM" id="SSF53850">
    <property type="entry name" value="Periplasmic binding protein-like II"/>
    <property type="match status" value="1"/>
</dbReference>
<name>A0A037ZM08_9RHOB</name>
<organism evidence="6 7">
    <name type="scientific">Actibacterium mucosum KCTC 23349</name>
    <dbReference type="NCBI Taxonomy" id="1454373"/>
    <lineage>
        <taxon>Bacteria</taxon>
        <taxon>Pseudomonadati</taxon>
        <taxon>Pseudomonadota</taxon>
        <taxon>Alphaproteobacteria</taxon>
        <taxon>Rhodobacterales</taxon>
        <taxon>Roseobacteraceae</taxon>
        <taxon>Actibacterium</taxon>
    </lineage>
</organism>
<protein>
    <recommendedName>
        <fullName evidence="5">HTH lysR-type domain-containing protein</fullName>
    </recommendedName>
</protein>
<proteinExistence type="inferred from homology"/>
<evidence type="ECO:0000256" key="2">
    <source>
        <dbReference type="ARBA" id="ARBA00023015"/>
    </source>
</evidence>
<keyword evidence="7" id="KW-1185">Reference proteome</keyword>
<evidence type="ECO:0000313" key="7">
    <source>
        <dbReference type="Proteomes" id="UP000026249"/>
    </source>
</evidence>
<dbReference type="PANTHER" id="PTHR30537:SF5">
    <property type="entry name" value="HTH-TYPE TRANSCRIPTIONAL ACTIVATOR TTDR-RELATED"/>
    <property type="match status" value="1"/>
</dbReference>
<dbReference type="GO" id="GO:0003677">
    <property type="term" value="F:DNA binding"/>
    <property type="evidence" value="ECO:0007669"/>
    <property type="project" value="UniProtKB-KW"/>
</dbReference>
<dbReference type="InterPro" id="IPR000847">
    <property type="entry name" value="LysR_HTH_N"/>
</dbReference>
<dbReference type="CDD" id="cd08422">
    <property type="entry name" value="PBP2_CrgA_like"/>
    <property type="match status" value="1"/>
</dbReference>
<dbReference type="EMBL" id="JFKE01000003">
    <property type="protein sequence ID" value="KAJ55856.1"/>
    <property type="molecule type" value="Genomic_DNA"/>
</dbReference>
<evidence type="ECO:0000256" key="1">
    <source>
        <dbReference type="ARBA" id="ARBA00009437"/>
    </source>
</evidence>
<reference evidence="6 7" key="1">
    <citation type="submission" date="2014-03" db="EMBL/GenBank/DDBJ databases">
        <title>Draft Genome Sequence of Actibacterium mucosum KCTC 23349, a Marine Alphaproteobacterium with Complex Ionic Requirements Isolated from Mediterranean Seawater at Malvarrosa Beach, Valencia, Spain.</title>
        <authorList>
            <person name="Arahal D.R."/>
            <person name="Shao Z."/>
            <person name="Lai Q."/>
            <person name="Pujalte M.J."/>
        </authorList>
    </citation>
    <scope>NUCLEOTIDE SEQUENCE [LARGE SCALE GENOMIC DNA]</scope>
    <source>
        <strain evidence="6 7">KCTC 23349</strain>
    </source>
</reference>
<keyword evidence="2" id="KW-0805">Transcription regulation</keyword>
<comment type="caution">
    <text evidence="6">The sequence shown here is derived from an EMBL/GenBank/DDBJ whole genome shotgun (WGS) entry which is preliminary data.</text>
</comment>
<evidence type="ECO:0000256" key="4">
    <source>
        <dbReference type="ARBA" id="ARBA00023163"/>
    </source>
</evidence>
<gene>
    <name evidence="6" type="ORF">ACMU_08770</name>
</gene>
<dbReference type="Proteomes" id="UP000026249">
    <property type="component" value="Unassembled WGS sequence"/>
</dbReference>
<dbReference type="AlphaFoldDB" id="A0A037ZM08"/>
<keyword evidence="4" id="KW-0804">Transcription</keyword>
<keyword evidence="3" id="KW-0238">DNA-binding</keyword>
<dbReference type="PRINTS" id="PR00039">
    <property type="entry name" value="HTHLYSR"/>
</dbReference>
<feature type="domain" description="HTH lysR-type" evidence="5">
    <location>
        <begin position="1"/>
        <end position="59"/>
    </location>
</feature>
<dbReference type="RefSeq" id="WP_051588116.1">
    <property type="nucleotide sequence ID" value="NZ_JFKE01000003.1"/>
</dbReference>
<dbReference type="SUPFAM" id="SSF46785">
    <property type="entry name" value="Winged helix' DNA-binding domain"/>
    <property type="match status" value="1"/>
</dbReference>
<dbReference type="PROSITE" id="PS50931">
    <property type="entry name" value="HTH_LYSR"/>
    <property type="match status" value="1"/>
</dbReference>